<feature type="domain" description="AB hydrolase-1" evidence="1">
    <location>
        <begin position="29"/>
        <end position="136"/>
    </location>
</feature>
<dbReference type="SUPFAM" id="SSF53474">
    <property type="entry name" value="alpha/beta-Hydrolases"/>
    <property type="match status" value="1"/>
</dbReference>
<organism evidence="2 3">
    <name type="scientific">Pedobacter frigiditerrae</name>
    <dbReference type="NCBI Taxonomy" id="2530452"/>
    <lineage>
        <taxon>Bacteria</taxon>
        <taxon>Pseudomonadati</taxon>
        <taxon>Bacteroidota</taxon>
        <taxon>Sphingobacteriia</taxon>
        <taxon>Sphingobacteriales</taxon>
        <taxon>Sphingobacteriaceae</taxon>
        <taxon>Pedobacter</taxon>
    </lineage>
</organism>
<accession>A0A4V2MJI7</accession>
<evidence type="ECO:0000259" key="1">
    <source>
        <dbReference type="Pfam" id="PF00561"/>
    </source>
</evidence>
<dbReference type="Gene3D" id="3.40.50.1820">
    <property type="entry name" value="alpha/beta hydrolase"/>
    <property type="match status" value="1"/>
</dbReference>
<protein>
    <submittedName>
        <fullName evidence="2">Alpha/beta hydrolase</fullName>
    </submittedName>
</protein>
<evidence type="ECO:0000313" key="2">
    <source>
        <dbReference type="EMBL" id="TCC94466.1"/>
    </source>
</evidence>
<keyword evidence="2" id="KW-0378">Hydrolase</keyword>
<name>A0A4V2MJI7_9SPHI</name>
<dbReference type="OrthoDB" id="975949at2"/>
<dbReference type="InterPro" id="IPR029058">
    <property type="entry name" value="AB_hydrolase_fold"/>
</dbReference>
<keyword evidence="3" id="KW-1185">Reference proteome</keyword>
<dbReference type="RefSeq" id="WP_131552325.1">
    <property type="nucleotide sequence ID" value="NZ_SJSK01000001.1"/>
</dbReference>
<comment type="caution">
    <text evidence="2">The sequence shown here is derived from an EMBL/GenBank/DDBJ whole genome shotgun (WGS) entry which is preliminary data.</text>
</comment>
<dbReference type="Proteomes" id="UP000292884">
    <property type="component" value="Unassembled WGS sequence"/>
</dbReference>
<dbReference type="AlphaFoldDB" id="A0A4V2MJI7"/>
<reference evidence="2 3" key="1">
    <citation type="submission" date="2019-02" db="EMBL/GenBank/DDBJ databases">
        <title>Pedobacter sp. RP-1-13 sp. nov., isolated from Arctic soil.</title>
        <authorList>
            <person name="Dahal R.H."/>
        </authorList>
    </citation>
    <scope>NUCLEOTIDE SEQUENCE [LARGE SCALE GENOMIC DNA]</scope>
    <source>
        <strain evidence="2 3">RP-1-13</strain>
    </source>
</reference>
<dbReference type="Pfam" id="PF00561">
    <property type="entry name" value="Abhydrolase_1"/>
    <property type="match status" value="1"/>
</dbReference>
<evidence type="ECO:0000313" key="3">
    <source>
        <dbReference type="Proteomes" id="UP000292884"/>
    </source>
</evidence>
<proteinExistence type="predicted"/>
<dbReference type="EMBL" id="SJSK01000001">
    <property type="protein sequence ID" value="TCC94466.1"/>
    <property type="molecule type" value="Genomic_DNA"/>
</dbReference>
<sequence>MANFSMTDHFFNHSLVNLHYYKFGNGPKAMLCFHGFGMHGKQFSILEEKFGAEYTFYGFDLFFHKETELQNQSIEHLKKGISKVEFCRLIMDFCDAHQIDRFCVMSYSLGTYYASVLAEFEAKRIDNLFILAPAFLKTLTIIKIFAKNKLANLFFRKLFLSEHGISIALNLFRKIRIFDLKSYHILQKEMATAELRYAFYANVTYLRHLETKPSDLIKALNLNHVKCYFVFGERDKMYPQHLADEIIPQLNFGSKTTLDEDHDMVNKNLPSKIYSLIYDN</sequence>
<dbReference type="GO" id="GO:0016787">
    <property type="term" value="F:hydrolase activity"/>
    <property type="evidence" value="ECO:0007669"/>
    <property type="project" value="UniProtKB-KW"/>
</dbReference>
<gene>
    <name evidence="2" type="ORF">EZ428_06755</name>
</gene>
<dbReference type="InterPro" id="IPR000073">
    <property type="entry name" value="AB_hydrolase_1"/>
</dbReference>